<dbReference type="GO" id="GO:0005615">
    <property type="term" value="C:extracellular space"/>
    <property type="evidence" value="ECO:0007669"/>
    <property type="project" value="TreeGrafter"/>
</dbReference>
<evidence type="ECO:0000256" key="2">
    <source>
        <dbReference type="ARBA" id="ARBA00004613"/>
    </source>
</evidence>
<dbReference type="Gene3D" id="1.10.100.10">
    <property type="entry name" value="Insulin-like"/>
    <property type="match status" value="1"/>
</dbReference>
<evidence type="ECO:0000256" key="4">
    <source>
        <dbReference type="ARBA" id="ARBA00011207"/>
    </source>
</evidence>
<dbReference type="AlphaFoldDB" id="A0AAV2JDR2"/>
<dbReference type="GO" id="GO:0005179">
    <property type="term" value="F:hormone activity"/>
    <property type="evidence" value="ECO:0007669"/>
    <property type="project" value="UniProtKB-KW"/>
</dbReference>
<dbReference type="InterPro" id="IPR004825">
    <property type="entry name" value="Insulin"/>
</dbReference>
<evidence type="ECO:0000313" key="13">
    <source>
        <dbReference type="Proteomes" id="UP001497482"/>
    </source>
</evidence>
<dbReference type="InterPro" id="IPR022352">
    <property type="entry name" value="Ins/IGF/rlx"/>
</dbReference>
<dbReference type="InterPro" id="IPR022353">
    <property type="entry name" value="Insulin_CS"/>
</dbReference>
<sequence length="116" mass="12634">MTPGASVLSLTHSASASYLHHLLTLTITMSVSWLQSACLVVLVAALCPGADGFGTQHLCGSHLVEALNMVCGDRGFYYNPQRNTNPDMMNHSERRGIVQECCENPCSLLVMEKYCN</sequence>
<dbReference type="Proteomes" id="UP001497482">
    <property type="component" value="Chromosome 11"/>
</dbReference>
<reference evidence="12 13" key="1">
    <citation type="submission" date="2024-04" db="EMBL/GenBank/DDBJ databases">
        <authorList>
            <person name="Waldvogel A.-M."/>
            <person name="Schoenle A."/>
        </authorList>
    </citation>
    <scope>NUCLEOTIDE SEQUENCE [LARGE SCALE GENOMIC DNA]</scope>
</reference>
<dbReference type="CDD" id="cd04367">
    <property type="entry name" value="IlGF_insulin_like"/>
    <property type="match status" value="1"/>
</dbReference>
<keyword evidence="7 10" id="KW-0372">Hormone</keyword>
<evidence type="ECO:0000256" key="6">
    <source>
        <dbReference type="ARBA" id="ARBA00022526"/>
    </source>
</evidence>
<dbReference type="GO" id="GO:0006006">
    <property type="term" value="P:glucose metabolic process"/>
    <property type="evidence" value="ECO:0007669"/>
    <property type="project" value="UniProtKB-UniRule"/>
</dbReference>
<dbReference type="InterPro" id="IPR016179">
    <property type="entry name" value="Insulin-like"/>
</dbReference>
<comment type="similarity">
    <text evidence="3 10">Belongs to the insulin family.</text>
</comment>
<comment type="subcellular location">
    <subcellularLocation>
        <location evidence="2 10">Secreted</location>
    </subcellularLocation>
</comment>
<dbReference type="PRINTS" id="PR00276">
    <property type="entry name" value="INSULINFAMLY"/>
</dbReference>
<evidence type="ECO:0000256" key="10">
    <source>
        <dbReference type="RuleBase" id="RU000406"/>
    </source>
</evidence>
<evidence type="ECO:0000256" key="8">
    <source>
        <dbReference type="ARBA" id="ARBA00023157"/>
    </source>
</evidence>
<comment type="function">
    <text evidence="1 10">Insulin decreases blood glucose concentration. It increases cell permeability to monosaccharides, amino acids and fatty acids. It accelerates glycolysis, the pentose phosphate cycle, and glycogen synthesis in liver.</text>
</comment>
<dbReference type="PANTHER" id="PTHR11454">
    <property type="entry name" value="INSULIN/INSULIN GROWTH FACTOR"/>
    <property type="match status" value="1"/>
</dbReference>
<keyword evidence="5 10" id="KW-0964">Secreted</keyword>
<dbReference type="SUPFAM" id="SSF56994">
    <property type="entry name" value="Insulin-like"/>
    <property type="match status" value="1"/>
</dbReference>
<dbReference type="PRINTS" id="PR00277">
    <property type="entry name" value="INSULIN"/>
</dbReference>
<accession>A0AAV2JDR2</accession>
<evidence type="ECO:0000256" key="3">
    <source>
        <dbReference type="ARBA" id="ARBA00009034"/>
    </source>
</evidence>
<keyword evidence="8" id="KW-1015">Disulfide bond</keyword>
<protein>
    <recommendedName>
        <fullName evidence="10">Insulin</fullName>
    </recommendedName>
</protein>
<evidence type="ECO:0000313" key="12">
    <source>
        <dbReference type="EMBL" id="CAL1573334.1"/>
    </source>
</evidence>
<feature type="domain" description="Insulin-like" evidence="11">
    <location>
        <begin position="56"/>
        <end position="115"/>
    </location>
</feature>
<dbReference type="PROSITE" id="PS00262">
    <property type="entry name" value="INSULIN"/>
    <property type="match status" value="1"/>
</dbReference>
<dbReference type="Pfam" id="PF00049">
    <property type="entry name" value="Insulin"/>
    <property type="match status" value="1"/>
</dbReference>
<evidence type="ECO:0000256" key="7">
    <source>
        <dbReference type="ARBA" id="ARBA00022702"/>
    </source>
</evidence>
<proteinExistence type="inferred from homology"/>
<evidence type="ECO:0000256" key="1">
    <source>
        <dbReference type="ARBA" id="ARBA00002985"/>
    </source>
</evidence>
<evidence type="ECO:0000256" key="5">
    <source>
        <dbReference type="ARBA" id="ARBA00022525"/>
    </source>
</evidence>
<dbReference type="SMART" id="SM00078">
    <property type="entry name" value="IlGF"/>
    <property type="match status" value="1"/>
</dbReference>
<keyword evidence="6 10" id="KW-0313">Glucose metabolism</keyword>
<dbReference type="InterPro" id="IPR036438">
    <property type="entry name" value="Insulin-like_sf"/>
</dbReference>
<evidence type="ECO:0000256" key="9">
    <source>
        <dbReference type="ARBA" id="ARBA00023277"/>
    </source>
</evidence>
<dbReference type="PANTHER" id="PTHR11454:SF9">
    <property type="entry name" value="INSULIN"/>
    <property type="match status" value="1"/>
</dbReference>
<keyword evidence="13" id="KW-1185">Reference proteome</keyword>
<evidence type="ECO:0000259" key="11">
    <source>
        <dbReference type="SMART" id="SM00078"/>
    </source>
</evidence>
<name>A0AAV2JDR2_KNICA</name>
<comment type="subunit">
    <text evidence="4 10">Heterodimer of a B chain and an A chain linked by two disulfide bonds.</text>
</comment>
<organism evidence="12 13">
    <name type="scientific">Knipowitschia caucasica</name>
    <name type="common">Caucasian dwarf goby</name>
    <name type="synonym">Pomatoschistus caucasicus</name>
    <dbReference type="NCBI Taxonomy" id="637954"/>
    <lineage>
        <taxon>Eukaryota</taxon>
        <taxon>Metazoa</taxon>
        <taxon>Chordata</taxon>
        <taxon>Craniata</taxon>
        <taxon>Vertebrata</taxon>
        <taxon>Euteleostomi</taxon>
        <taxon>Actinopterygii</taxon>
        <taxon>Neopterygii</taxon>
        <taxon>Teleostei</taxon>
        <taxon>Neoteleostei</taxon>
        <taxon>Acanthomorphata</taxon>
        <taxon>Gobiaria</taxon>
        <taxon>Gobiiformes</taxon>
        <taxon>Gobioidei</taxon>
        <taxon>Gobiidae</taxon>
        <taxon>Gobiinae</taxon>
        <taxon>Knipowitschia</taxon>
    </lineage>
</organism>
<gene>
    <name evidence="12" type="ORF">KC01_LOCUS5261</name>
</gene>
<dbReference type="EMBL" id="OZ035833">
    <property type="protein sequence ID" value="CAL1573334.1"/>
    <property type="molecule type" value="Genomic_DNA"/>
</dbReference>
<keyword evidence="9 10" id="KW-0119">Carbohydrate metabolism</keyword>